<feature type="region of interest" description="Disordered" evidence="2">
    <location>
        <begin position="459"/>
        <end position="482"/>
    </location>
</feature>
<gene>
    <name evidence="3" type="ORF">BN7_112</name>
</gene>
<dbReference type="GO" id="GO:0005938">
    <property type="term" value="C:cell cortex"/>
    <property type="evidence" value="ECO:0007669"/>
    <property type="project" value="TreeGrafter"/>
</dbReference>
<keyword evidence="4" id="KW-1185">Reference proteome</keyword>
<dbReference type="AlphaFoldDB" id="K0KGM6"/>
<feature type="compositionally biased region" description="Basic and acidic residues" evidence="2">
    <location>
        <begin position="586"/>
        <end position="600"/>
    </location>
</feature>
<feature type="compositionally biased region" description="Polar residues" evidence="2">
    <location>
        <begin position="617"/>
        <end position="627"/>
    </location>
</feature>
<dbReference type="PANTHER" id="PTHR37271:SF1">
    <property type="entry name" value="KARYOGAMY PROTEIN KAR9"/>
    <property type="match status" value="1"/>
</dbReference>
<feature type="compositionally biased region" description="Polar residues" evidence="2">
    <location>
        <begin position="466"/>
        <end position="478"/>
    </location>
</feature>
<feature type="region of interest" description="Disordered" evidence="2">
    <location>
        <begin position="399"/>
        <end position="419"/>
    </location>
</feature>
<dbReference type="InParanoid" id="K0KGM6"/>
<dbReference type="STRING" id="1206466.K0KGM6"/>
<evidence type="ECO:0000313" key="4">
    <source>
        <dbReference type="Proteomes" id="UP000009328"/>
    </source>
</evidence>
<feature type="compositionally biased region" description="Low complexity" evidence="2">
    <location>
        <begin position="555"/>
        <end position="568"/>
    </location>
</feature>
<evidence type="ECO:0000313" key="3">
    <source>
        <dbReference type="EMBL" id="CCH40579.1"/>
    </source>
</evidence>
<keyword evidence="1" id="KW-0175">Coiled coil</keyword>
<feature type="compositionally biased region" description="Basic and acidic residues" evidence="2">
    <location>
        <begin position="680"/>
        <end position="713"/>
    </location>
</feature>
<feature type="region of interest" description="Disordered" evidence="2">
    <location>
        <begin position="503"/>
        <end position="713"/>
    </location>
</feature>
<accession>K0KGM6</accession>
<dbReference type="eggNOG" id="ENOG502QRQ1">
    <property type="taxonomic scope" value="Eukaryota"/>
</dbReference>
<reference evidence="3 4" key="1">
    <citation type="journal article" date="2012" name="Eukaryot. Cell">
        <title>Draft genome sequence of Wickerhamomyces ciferrii NRRL Y-1031 F-60-10.</title>
        <authorList>
            <person name="Schneider J."/>
            <person name="Andrea H."/>
            <person name="Blom J."/>
            <person name="Jaenicke S."/>
            <person name="Ruckert C."/>
            <person name="Schorsch C."/>
            <person name="Szczepanowski R."/>
            <person name="Farwick M."/>
            <person name="Goesmann A."/>
            <person name="Puhler A."/>
            <person name="Schaffer S."/>
            <person name="Tauch A."/>
            <person name="Kohler T."/>
            <person name="Brinkrolf K."/>
        </authorList>
    </citation>
    <scope>NUCLEOTIDE SEQUENCE [LARGE SCALE GENOMIC DNA]</scope>
    <source>
        <strain evidence="4">ATCC 14091 / BCRC 22168 / CBS 111 / JCM 3599 / NBRC 0793 / NRRL Y-1031 F-60-10</strain>
    </source>
</reference>
<dbReference type="PANTHER" id="PTHR37271">
    <property type="entry name" value="KARYOGAMY PROTEIN KAR9"/>
    <property type="match status" value="1"/>
</dbReference>
<organism evidence="3 4">
    <name type="scientific">Wickerhamomyces ciferrii (strain ATCC 14091 / BCRC 22168 / CBS 111 / JCM 3599 / NBRC 0793 / NRRL Y-1031 F-60-10)</name>
    <name type="common">Yeast</name>
    <name type="synonym">Pichia ciferrii</name>
    <dbReference type="NCBI Taxonomy" id="1206466"/>
    <lineage>
        <taxon>Eukaryota</taxon>
        <taxon>Fungi</taxon>
        <taxon>Dikarya</taxon>
        <taxon>Ascomycota</taxon>
        <taxon>Saccharomycotina</taxon>
        <taxon>Saccharomycetes</taxon>
        <taxon>Phaffomycetales</taxon>
        <taxon>Wickerhamomycetaceae</taxon>
        <taxon>Wickerhamomyces</taxon>
    </lineage>
</organism>
<dbReference type="GO" id="GO:0030473">
    <property type="term" value="P:nuclear migration along microtubule"/>
    <property type="evidence" value="ECO:0007669"/>
    <property type="project" value="TreeGrafter"/>
</dbReference>
<sequence length="713" mass="81965">MVQRLSEILTVRSEFNLFESIANLEPFDLNRLDKVVDEVLSYITDVKGIFQFVSTLPLDLKQNLNWLAEGRNRYYDIHRKIDSIDSLVLQSLNLLEANFEIDEKIADSGIFDKLDVLGEITLEVKQSHFTQFKNEIDVSTEYNEIFNLTMNSINNELESCLKKCFRIHERRFSSPVRHAPNFNLDLLTKKLFKQKSGLRLPLLTEIENQLYEEFLDLKSTVDPLRASLEFIPSKIQEFQEKHKDLDEINIANIRQKYNSLIKELNFLQNEVDDLKFELVDKRWSEIFSYLNTEMSYMIVSVQKETSKLSHLKDSNSSIESQVLKKIKYTTHIVDNTFVVINQAIDEKLIDFATVEKSNGLAERWLEVKESIPDEYLPFLEADDDDDLEELKKFKTLSLDDGNSKREDSDNTPVKNKRRSRAGEFFMGKLNLKPIMIETNPTSAIKQDINDVPKHILSDSHKHNKLDSTPSKPGSSTLDAHSLQKIPELKTALSKETENLIAKNYLASPPSDKSDSKSSMSPIKEVQTPEALKIDSHKYDVFQTPRPSDLNRRRSLQVPSSVSRLPVLSKSKEPTASRIPRPSSRLGAHDRERSLSKDKSQPVESSIQRKLNRPASAMASTRLTQSDRPPSRAGVLNKRHSMIPQTPVRSSYMVKPVERTSSRNSESRRRSLLPQPTPVKEIIERGGSRLGERRSSAEVRTQRFLDRPEKPIWK</sequence>
<dbReference type="Proteomes" id="UP000009328">
    <property type="component" value="Unassembled WGS sequence"/>
</dbReference>
<protein>
    <submittedName>
        <fullName evidence="3">Karyogamy protein KAR9</fullName>
    </submittedName>
</protein>
<dbReference type="GO" id="GO:0031578">
    <property type="term" value="P:mitotic spindle orientation checkpoint signaling"/>
    <property type="evidence" value="ECO:0007669"/>
    <property type="project" value="TreeGrafter"/>
</dbReference>
<feature type="compositionally biased region" description="Basic and acidic residues" evidence="2">
    <location>
        <begin position="655"/>
        <end position="668"/>
    </location>
</feature>
<name>K0KGM6_WICCF</name>
<dbReference type="EMBL" id="CAIF01000001">
    <property type="protein sequence ID" value="CCH40579.1"/>
    <property type="molecule type" value="Genomic_DNA"/>
</dbReference>
<dbReference type="FunCoup" id="K0KGM6">
    <property type="interactions" value="45"/>
</dbReference>
<evidence type="ECO:0000256" key="2">
    <source>
        <dbReference type="SAM" id="MobiDB-lite"/>
    </source>
</evidence>
<dbReference type="GO" id="GO:0043332">
    <property type="term" value="C:mating projection tip"/>
    <property type="evidence" value="ECO:0007669"/>
    <property type="project" value="TreeGrafter"/>
</dbReference>
<evidence type="ECO:0000256" key="1">
    <source>
        <dbReference type="SAM" id="Coils"/>
    </source>
</evidence>
<dbReference type="HOGENOM" id="CLU_387427_0_0_1"/>
<dbReference type="GO" id="GO:0051293">
    <property type="term" value="P:establishment of spindle localization"/>
    <property type="evidence" value="ECO:0007669"/>
    <property type="project" value="TreeGrafter"/>
</dbReference>
<dbReference type="Pfam" id="PF08580">
    <property type="entry name" value="KAR9"/>
    <property type="match status" value="1"/>
</dbReference>
<dbReference type="GO" id="GO:0005816">
    <property type="term" value="C:spindle pole body"/>
    <property type="evidence" value="ECO:0007669"/>
    <property type="project" value="TreeGrafter"/>
</dbReference>
<comment type="caution">
    <text evidence="3">The sequence shown here is derived from an EMBL/GenBank/DDBJ whole genome shotgun (WGS) entry which is preliminary data.</text>
</comment>
<feature type="coiled-coil region" evidence="1">
    <location>
        <begin position="250"/>
        <end position="277"/>
    </location>
</feature>
<dbReference type="InterPro" id="IPR013889">
    <property type="entry name" value="Karyogamy_KAR9"/>
</dbReference>
<proteinExistence type="predicted"/>